<gene>
    <name evidence="2" type="ORF">NCTC13315_00590</name>
</gene>
<dbReference type="Proteomes" id="UP000254968">
    <property type="component" value="Unassembled WGS sequence"/>
</dbReference>
<accession>A0A378HYT7</accession>
<sequence length="386" mass="44917">MSTSKKEMNSQLKDIREEKKKAHNVLSLLNETSQLLLDLSFKTEAVKLWQAHNPAFKREIDNYISNYIEEDLHQNNELQENLSKFFSKEIGEGELEHFFRRNPNILNFLSEALPGLKEAGSSWPQAKKNYEDYLSDQFRLQSLQAQITEKIAQDDQFDFQEALRTAEQRITDFNFDSNQTPKQLLNQAQSERQYLEKLNEYIDVKFNIAKFEERYHVFNGDWSAENSNYANVKPRLSHAIDQLKELESQIKPQADAQHFVEHLEKYIQAHSWQVGYQFKDRNLPGELGKKLPTHVALQFNLIQKAKAKEISYEVAASEIKNIGAAAAMENESIKNRFFAARDVGTKEYYKLFLPSKEDNLLQEIGLKPIIQGLTEEGVKKFYNQPN</sequence>
<feature type="coiled-coil region" evidence="1">
    <location>
        <begin position="5"/>
        <end position="32"/>
    </location>
</feature>
<dbReference type="RefSeq" id="WP_115301842.1">
    <property type="nucleotide sequence ID" value="NZ_CAAAHO010000008.1"/>
</dbReference>
<evidence type="ECO:0000313" key="3">
    <source>
        <dbReference type="Proteomes" id="UP000254968"/>
    </source>
</evidence>
<keyword evidence="1" id="KW-0175">Coiled coil</keyword>
<reference evidence="2 3" key="1">
    <citation type="submission" date="2018-06" db="EMBL/GenBank/DDBJ databases">
        <authorList>
            <consortium name="Pathogen Informatics"/>
            <person name="Doyle S."/>
        </authorList>
    </citation>
    <scope>NUCLEOTIDE SEQUENCE [LARGE SCALE GENOMIC DNA]</scope>
    <source>
        <strain evidence="2 3">NCTC13315</strain>
    </source>
</reference>
<evidence type="ECO:0000313" key="2">
    <source>
        <dbReference type="EMBL" id="STX28067.1"/>
    </source>
</evidence>
<dbReference type="EMBL" id="UGNV01000001">
    <property type="protein sequence ID" value="STX28067.1"/>
    <property type="molecule type" value="Genomic_DNA"/>
</dbReference>
<proteinExistence type="predicted"/>
<protein>
    <submittedName>
        <fullName evidence="2">Uncharacterized protein</fullName>
    </submittedName>
</protein>
<keyword evidence="3" id="KW-1185">Reference proteome</keyword>
<name>A0A378HYT7_9GAMM</name>
<dbReference type="AlphaFoldDB" id="A0A378HYT7"/>
<organism evidence="2 3">
    <name type="scientific">Legionella beliardensis</name>
    <dbReference type="NCBI Taxonomy" id="91822"/>
    <lineage>
        <taxon>Bacteria</taxon>
        <taxon>Pseudomonadati</taxon>
        <taxon>Pseudomonadota</taxon>
        <taxon>Gammaproteobacteria</taxon>
        <taxon>Legionellales</taxon>
        <taxon>Legionellaceae</taxon>
        <taxon>Legionella</taxon>
    </lineage>
</organism>
<evidence type="ECO:0000256" key="1">
    <source>
        <dbReference type="SAM" id="Coils"/>
    </source>
</evidence>